<comment type="caution">
    <text evidence="1">The sequence shown here is derived from an EMBL/GenBank/DDBJ whole genome shotgun (WGS) entry which is preliminary data.</text>
</comment>
<dbReference type="EMBL" id="JAJAPX010000006">
    <property type="protein sequence ID" value="MCB4809537.1"/>
    <property type="molecule type" value="Genomic_DNA"/>
</dbReference>
<sequence>MYQKNETALQGYLYSIAKNKWTDVLQPKNFKNANKLNELTLNETHDNNNDDALTKQNLKLKAVMVAFKNLRQPCKQLLADYYFDKKSLKQIALHFKIEENTARNKKYRCIEKLRNMVMAQKKQ</sequence>
<keyword evidence="2" id="KW-1185">Reference proteome</keyword>
<dbReference type="InterPro" id="IPR036388">
    <property type="entry name" value="WH-like_DNA-bd_sf"/>
</dbReference>
<accession>A0A9X1I826</accession>
<evidence type="ECO:0000313" key="2">
    <source>
        <dbReference type="Proteomes" id="UP001139286"/>
    </source>
</evidence>
<name>A0A9X1I826_9FLAO</name>
<dbReference type="RefSeq" id="WP_226696894.1">
    <property type="nucleotide sequence ID" value="NZ_JAJAPX010000006.1"/>
</dbReference>
<gene>
    <name evidence="1" type="ORF">LG651_14875</name>
</gene>
<dbReference type="Gene3D" id="1.10.10.10">
    <property type="entry name" value="Winged helix-like DNA-binding domain superfamily/Winged helix DNA-binding domain"/>
    <property type="match status" value="1"/>
</dbReference>
<evidence type="ECO:0000313" key="1">
    <source>
        <dbReference type="EMBL" id="MCB4809537.1"/>
    </source>
</evidence>
<dbReference type="AlphaFoldDB" id="A0A9X1I826"/>
<reference evidence="1" key="1">
    <citation type="submission" date="2021-10" db="EMBL/GenBank/DDBJ databases">
        <title>Tamlana sargassums sp. nov., and Tamlana laminarinivorans sp. nov., two new bacteria isolated from the brown alga.</title>
        <authorList>
            <person name="Li J."/>
        </authorList>
    </citation>
    <scope>NUCLEOTIDE SEQUENCE</scope>
    <source>
        <strain evidence="1">62-3</strain>
    </source>
</reference>
<dbReference type="SUPFAM" id="SSF88659">
    <property type="entry name" value="Sigma3 and sigma4 domains of RNA polymerase sigma factors"/>
    <property type="match status" value="1"/>
</dbReference>
<organism evidence="1 2">
    <name type="scientific">Neotamlana sargassicola</name>
    <dbReference type="NCBI Taxonomy" id="2883125"/>
    <lineage>
        <taxon>Bacteria</taxon>
        <taxon>Pseudomonadati</taxon>
        <taxon>Bacteroidota</taxon>
        <taxon>Flavobacteriia</taxon>
        <taxon>Flavobacteriales</taxon>
        <taxon>Flavobacteriaceae</taxon>
        <taxon>Neotamlana</taxon>
    </lineage>
</organism>
<dbReference type="Proteomes" id="UP001139286">
    <property type="component" value="Unassembled WGS sequence"/>
</dbReference>
<proteinExistence type="predicted"/>
<dbReference type="InterPro" id="IPR013324">
    <property type="entry name" value="RNA_pol_sigma_r3/r4-like"/>
</dbReference>
<protein>
    <submittedName>
        <fullName evidence="1">Sigma-70 family RNA polymerase sigma factor</fullName>
    </submittedName>
</protein>